<reference evidence="2" key="2">
    <citation type="submission" date="2018-07" db="EMBL/GenBank/DDBJ databases">
        <authorList>
            <person name="Quirk P.G."/>
            <person name="Krulwich T.A."/>
        </authorList>
    </citation>
    <scope>NUCLEOTIDE SEQUENCE</scope>
</reference>
<dbReference type="EMBL" id="UFQS01000228">
    <property type="protein sequence ID" value="SSX01687.1"/>
    <property type="molecule type" value="Genomic_DNA"/>
</dbReference>
<accession>A0A336M0V2</accession>
<protein>
    <submittedName>
        <fullName evidence="2">CSON005959 protein</fullName>
    </submittedName>
</protein>
<organism evidence="2">
    <name type="scientific">Culicoides sonorensis</name>
    <name type="common">Biting midge</name>
    <dbReference type="NCBI Taxonomy" id="179676"/>
    <lineage>
        <taxon>Eukaryota</taxon>
        <taxon>Metazoa</taxon>
        <taxon>Ecdysozoa</taxon>
        <taxon>Arthropoda</taxon>
        <taxon>Hexapoda</taxon>
        <taxon>Insecta</taxon>
        <taxon>Pterygota</taxon>
        <taxon>Neoptera</taxon>
        <taxon>Endopterygota</taxon>
        <taxon>Diptera</taxon>
        <taxon>Nematocera</taxon>
        <taxon>Chironomoidea</taxon>
        <taxon>Ceratopogonidae</taxon>
        <taxon>Ceratopogoninae</taxon>
        <taxon>Culicoides</taxon>
        <taxon>Monoculicoides</taxon>
    </lineage>
</organism>
<name>A0A336M0V2_CULSO</name>
<sequence length="77" mass="9261">MFTMSLHTLSVFRSNIKRGYGYRNCRTELMMQYKQDLRSGICEIIHQLIHIETCAWLIYNRFTTEFLSVKVQHCKNL</sequence>
<gene>
    <name evidence="2" type="primary">CSON005959</name>
</gene>
<dbReference type="VEuPathDB" id="VectorBase:CSON005959"/>
<reference evidence="1" key="1">
    <citation type="submission" date="2018-04" db="EMBL/GenBank/DDBJ databases">
        <authorList>
            <person name="Go L.Y."/>
            <person name="Mitchell J.A."/>
        </authorList>
    </citation>
    <scope>NUCLEOTIDE SEQUENCE</scope>
    <source>
        <tissue evidence="1">Whole organism</tissue>
    </source>
</reference>
<dbReference type="EMBL" id="UFQT01000228">
    <property type="protein sequence ID" value="SSX22067.1"/>
    <property type="molecule type" value="Genomic_DNA"/>
</dbReference>
<proteinExistence type="predicted"/>
<evidence type="ECO:0000313" key="2">
    <source>
        <dbReference type="EMBL" id="SSX22067.1"/>
    </source>
</evidence>
<evidence type="ECO:0000313" key="1">
    <source>
        <dbReference type="EMBL" id="SSX01687.1"/>
    </source>
</evidence>
<dbReference type="AlphaFoldDB" id="A0A336M0V2"/>